<dbReference type="AlphaFoldDB" id="A0A916YSB0"/>
<dbReference type="InterPro" id="IPR000246">
    <property type="entry name" value="Peptidase_T2"/>
</dbReference>
<comment type="caution">
    <text evidence="9">The sequence shown here is derived from an EMBL/GenBank/DDBJ whole genome shotgun (WGS) entry which is preliminary data.</text>
</comment>
<dbReference type="Gene3D" id="3.60.20.30">
    <property type="entry name" value="(Glycosyl)asparaginase"/>
    <property type="match status" value="1"/>
</dbReference>
<reference evidence="9" key="1">
    <citation type="journal article" date="2014" name="Int. J. Syst. Evol. Microbiol.">
        <title>Complete genome sequence of Corynebacterium casei LMG S-19264T (=DSM 44701T), isolated from a smear-ripened cheese.</title>
        <authorList>
            <consortium name="US DOE Joint Genome Institute (JGI-PGF)"/>
            <person name="Walter F."/>
            <person name="Albersmeier A."/>
            <person name="Kalinowski J."/>
            <person name="Ruckert C."/>
        </authorList>
    </citation>
    <scope>NUCLEOTIDE SEQUENCE</scope>
    <source>
        <strain evidence="9">CGMCC 1.15360</strain>
    </source>
</reference>
<sequence length="343" mass="35738">MTRFARAIIGIALALGAAPTQAQDNDMTQSPRWSIAIHGGAGTLTRERLNEEGQASYHAALDAALEAGTKVLEAGGTAMDAVEAAVMVLEDDPHFNAGRGAVFTFDGTNELDAAIMDGTTRAAGAVTGITSTKNPVLVARAVMENSPHVLLSNDGANQFAREQELEQVDPSYFSTPERHRQWEEFMSRLAAGEEWFDADLKYGTVGAVAVDSDGHVAAATSTGGLTGKRWDRIGDSPIIGAGTYADDRACAVSATGAGEYFIRLGVAHQICARMRFAGEDAPTAAAHVIGEVGDLGGTGGVIVAAPDGTTAFAFNTPGMYRARADSTGLRETGIFEAGSEQGR</sequence>
<feature type="site" description="Cleavage; by autolysis" evidence="7">
    <location>
        <begin position="203"/>
        <end position="204"/>
    </location>
</feature>
<evidence type="ECO:0000256" key="2">
    <source>
        <dbReference type="ARBA" id="ARBA00022801"/>
    </source>
</evidence>
<evidence type="ECO:0000256" key="5">
    <source>
        <dbReference type="PIRSR" id="PIRSR600246-1"/>
    </source>
</evidence>
<feature type="binding site" evidence="6">
    <location>
        <begin position="232"/>
        <end position="235"/>
    </location>
    <ligand>
        <name>substrate</name>
    </ligand>
</feature>
<feature type="binding site" evidence="6">
    <location>
        <begin position="255"/>
        <end position="258"/>
    </location>
    <ligand>
        <name>substrate</name>
    </ligand>
</feature>
<dbReference type="PANTHER" id="PTHR10188:SF6">
    <property type="entry name" value="N(4)-(BETA-N-ACETYLGLUCOSAMINYL)-L-ASPARAGINASE"/>
    <property type="match status" value="1"/>
</dbReference>
<dbReference type="GO" id="GO:0006508">
    <property type="term" value="P:proteolysis"/>
    <property type="evidence" value="ECO:0007669"/>
    <property type="project" value="UniProtKB-KW"/>
</dbReference>
<dbReference type="SUPFAM" id="SSF56235">
    <property type="entry name" value="N-terminal nucleophile aminohydrolases (Ntn hydrolases)"/>
    <property type="match status" value="1"/>
</dbReference>
<dbReference type="CDD" id="cd04701">
    <property type="entry name" value="Asparaginase_2"/>
    <property type="match status" value="1"/>
</dbReference>
<protein>
    <recommendedName>
        <fullName evidence="4">Isoaspartyl peptidase</fullName>
    </recommendedName>
</protein>
<dbReference type="FunFam" id="3.60.20.30:FF:000001">
    <property type="entry name" value="Isoaspartyl peptidase/L-asparaginase"/>
    <property type="match status" value="1"/>
</dbReference>
<dbReference type="EMBL" id="BMIP01000001">
    <property type="protein sequence ID" value="GGD59206.1"/>
    <property type="molecule type" value="Genomic_DNA"/>
</dbReference>
<name>A0A916YSB0_9SPHN</name>
<evidence type="ECO:0000256" key="8">
    <source>
        <dbReference type="SAM" id="SignalP"/>
    </source>
</evidence>
<keyword evidence="8" id="KW-0732">Signal</keyword>
<keyword evidence="2" id="KW-0378">Hydrolase</keyword>
<evidence type="ECO:0000256" key="4">
    <source>
        <dbReference type="ARBA" id="ARBA00069124"/>
    </source>
</evidence>
<feature type="chain" id="PRO_5037044076" description="Isoaspartyl peptidase" evidence="8">
    <location>
        <begin position="23"/>
        <end position="343"/>
    </location>
</feature>
<evidence type="ECO:0000256" key="6">
    <source>
        <dbReference type="PIRSR" id="PIRSR600246-2"/>
    </source>
</evidence>
<dbReference type="Proteomes" id="UP000612349">
    <property type="component" value="Unassembled WGS sequence"/>
</dbReference>
<keyword evidence="3" id="KW-0068">Autocatalytic cleavage</keyword>
<organism evidence="9 10">
    <name type="scientific">Croceicoccus mobilis</name>
    <dbReference type="NCBI Taxonomy" id="1703339"/>
    <lineage>
        <taxon>Bacteria</taxon>
        <taxon>Pseudomonadati</taxon>
        <taxon>Pseudomonadota</taxon>
        <taxon>Alphaproteobacteria</taxon>
        <taxon>Sphingomonadales</taxon>
        <taxon>Erythrobacteraceae</taxon>
        <taxon>Croceicoccus</taxon>
    </lineage>
</organism>
<dbReference type="Pfam" id="PF01112">
    <property type="entry name" value="Asparaginase_2"/>
    <property type="match status" value="1"/>
</dbReference>
<feature type="signal peptide" evidence="8">
    <location>
        <begin position="1"/>
        <end position="22"/>
    </location>
</feature>
<feature type="active site" description="Nucleophile" evidence="5">
    <location>
        <position position="204"/>
    </location>
</feature>
<evidence type="ECO:0000256" key="7">
    <source>
        <dbReference type="PIRSR" id="PIRSR600246-3"/>
    </source>
</evidence>
<proteinExistence type="predicted"/>
<keyword evidence="10" id="KW-1185">Reference proteome</keyword>
<reference evidence="9" key="2">
    <citation type="submission" date="2020-09" db="EMBL/GenBank/DDBJ databases">
        <authorList>
            <person name="Sun Q."/>
            <person name="Zhou Y."/>
        </authorList>
    </citation>
    <scope>NUCLEOTIDE SEQUENCE</scope>
    <source>
        <strain evidence="9">CGMCC 1.15360</strain>
    </source>
</reference>
<dbReference type="InterPro" id="IPR029055">
    <property type="entry name" value="Ntn_hydrolases_N"/>
</dbReference>
<evidence type="ECO:0000256" key="3">
    <source>
        <dbReference type="ARBA" id="ARBA00022813"/>
    </source>
</evidence>
<evidence type="ECO:0000256" key="1">
    <source>
        <dbReference type="ARBA" id="ARBA00022670"/>
    </source>
</evidence>
<accession>A0A916YSB0</accession>
<dbReference type="PANTHER" id="PTHR10188">
    <property type="entry name" value="L-ASPARAGINASE"/>
    <property type="match status" value="1"/>
</dbReference>
<gene>
    <name evidence="9" type="primary">ansA</name>
    <name evidence="9" type="ORF">GCM10010990_05680</name>
</gene>
<evidence type="ECO:0000313" key="9">
    <source>
        <dbReference type="EMBL" id="GGD59206.1"/>
    </source>
</evidence>
<evidence type="ECO:0000313" key="10">
    <source>
        <dbReference type="Proteomes" id="UP000612349"/>
    </source>
</evidence>
<dbReference type="GO" id="GO:0016811">
    <property type="term" value="F:hydrolase activity, acting on carbon-nitrogen (but not peptide) bonds, in linear amides"/>
    <property type="evidence" value="ECO:0007669"/>
    <property type="project" value="UniProtKB-ARBA"/>
</dbReference>
<dbReference type="GO" id="GO:0008233">
    <property type="term" value="F:peptidase activity"/>
    <property type="evidence" value="ECO:0007669"/>
    <property type="project" value="UniProtKB-KW"/>
</dbReference>
<keyword evidence="1" id="KW-0645">Protease</keyword>